<reference evidence="2" key="1">
    <citation type="journal article" date="2014" name="Int. J. Syst. Evol. Microbiol.">
        <title>Complete genome sequence of Corynebacterium casei LMG S-19264T (=DSM 44701T), isolated from a smear-ripened cheese.</title>
        <authorList>
            <consortium name="US DOE Joint Genome Institute (JGI-PGF)"/>
            <person name="Walter F."/>
            <person name="Albersmeier A."/>
            <person name="Kalinowski J."/>
            <person name="Ruckert C."/>
        </authorList>
    </citation>
    <scope>NUCLEOTIDE SEQUENCE</scope>
    <source>
        <strain evidence="2">CGMCC 1.15478</strain>
    </source>
</reference>
<name>A0A916UCB9_9ACTN</name>
<sequence length="541" mass="56230">MIPNPTRALTRRGLLQVGGLTLAGTALGFTAVNAAGSKSVTTPITLFSNDRYIVDRNTLLNADDASVVIQNALDAAEADGISTVELPEGDHGDYLCYSPIATKGRSLTGTSTTLTVAGAINAKALITASGRPSGKATLERNATAGDTRVQLPSPLRGVVTAGSIIGIEARTSTTGPEVAGTPHEVWACEFRQVTSTQGPWADLDSALIWDYPTTANAQAYVVDPVRDFRIEGLNVTSRDPLNHRVFAVQVRESHNASLDIALTNAGGGVIVNNSLNTKVHTQVNTLPNYFNEYGYGLTVAGASASVQASVSGGDCRHIFTTAGDTRSGANGFEQWGDPRHVTVTGSGTAGPNSFAVFDTHPAGYDIRFSQCSADGGGADATGFQIRNHRATLTNCSSVNAGLLAVRMGPGMASKVSVIGGSFTGAAKGGIGIAEDSTVTGSTIRQCGGAGIIINDSSSRAHINNCVIEENHQFGIQDQSSGEHVDVVIKGNTIPRSDEQYLGVLFPKSNMLIDSNHFAGFDPPDSAAYKPGPNVQIVNNTG</sequence>
<dbReference type="InterPro" id="IPR011050">
    <property type="entry name" value="Pectin_lyase_fold/virulence"/>
</dbReference>
<evidence type="ECO:0000259" key="1">
    <source>
        <dbReference type="Pfam" id="PF13229"/>
    </source>
</evidence>
<gene>
    <name evidence="2" type="ORF">GCM10011410_19790</name>
</gene>
<proteinExistence type="predicted"/>
<feature type="domain" description="Right handed beta helix" evidence="1">
    <location>
        <begin position="376"/>
        <end position="496"/>
    </location>
</feature>
<organism evidence="2 3">
    <name type="scientific">Hoyosella rhizosphaerae</name>
    <dbReference type="NCBI Taxonomy" id="1755582"/>
    <lineage>
        <taxon>Bacteria</taxon>
        <taxon>Bacillati</taxon>
        <taxon>Actinomycetota</taxon>
        <taxon>Actinomycetes</taxon>
        <taxon>Mycobacteriales</taxon>
        <taxon>Hoyosellaceae</taxon>
        <taxon>Hoyosella</taxon>
    </lineage>
</organism>
<accession>A0A916UCB9</accession>
<dbReference type="SMART" id="SM00710">
    <property type="entry name" value="PbH1"/>
    <property type="match status" value="4"/>
</dbReference>
<dbReference type="EMBL" id="BMJH01000002">
    <property type="protein sequence ID" value="GGC67162.1"/>
    <property type="molecule type" value="Genomic_DNA"/>
</dbReference>
<evidence type="ECO:0000313" key="3">
    <source>
        <dbReference type="Proteomes" id="UP000641514"/>
    </source>
</evidence>
<dbReference type="InterPro" id="IPR039448">
    <property type="entry name" value="Beta_helix"/>
</dbReference>
<protein>
    <recommendedName>
        <fullName evidence="1">Right handed beta helix domain-containing protein</fullName>
    </recommendedName>
</protein>
<dbReference type="Proteomes" id="UP000641514">
    <property type="component" value="Unassembled WGS sequence"/>
</dbReference>
<dbReference type="Pfam" id="PF13229">
    <property type="entry name" value="Beta_helix"/>
    <property type="match status" value="1"/>
</dbReference>
<dbReference type="AlphaFoldDB" id="A0A916UCB9"/>
<dbReference type="InterPro" id="IPR006311">
    <property type="entry name" value="TAT_signal"/>
</dbReference>
<comment type="caution">
    <text evidence="2">The sequence shown here is derived from an EMBL/GenBank/DDBJ whole genome shotgun (WGS) entry which is preliminary data.</text>
</comment>
<dbReference type="SUPFAM" id="SSF51126">
    <property type="entry name" value="Pectin lyase-like"/>
    <property type="match status" value="1"/>
</dbReference>
<dbReference type="PROSITE" id="PS51318">
    <property type="entry name" value="TAT"/>
    <property type="match status" value="1"/>
</dbReference>
<dbReference type="RefSeq" id="WP_188673884.1">
    <property type="nucleotide sequence ID" value="NZ_BMJH01000002.1"/>
</dbReference>
<keyword evidence="3" id="KW-1185">Reference proteome</keyword>
<dbReference type="Gene3D" id="2.160.20.10">
    <property type="entry name" value="Single-stranded right-handed beta-helix, Pectin lyase-like"/>
    <property type="match status" value="1"/>
</dbReference>
<dbReference type="InterPro" id="IPR006626">
    <property type="entry name" value="PbH1"/>
</dbReference>
<reference evidence="2" key="2">
    <citation type="submission" date="2020-09" db="EMBL/GenBank/DDBJ databases">
        <authorList>
            <person name="Sun Q."/>
            <person name="Zhou Y."/>
        </authorList>
    </citation>
    <scope>NUCLEOTIDE SEQUENCE</scope>
    <source>
        <strain evidence="2">CGMCC 1.15478</strain>
    </source>
</reference>
<evidence type="ECO:0000313" key="2">
    <source>
        <dbReference type="EMBL" id="GGC67162.1"/>
    </source>
</evidence>
<dbReference type="InterPro" id="IPR012334">
    <property type="entry name" value="Pectin_lyas_fold"/>
</dbReference>